<dbReference type="RefSeq" id="WP_110309038.1">
    <property type="nucleotide sequence ID" value="NZ_QICL01000001.1"/>
</dbReference>
<feature type="signal peptide" evidence="1">
    <location>
        <begin position="1"/>
        <end position="18"/>
    </location>
</feature>
<evidence type="ECO:0000256" key="1">
    <source>
        <dbReference type="SAM" id="SignalP"/>
    </source>
</evidence>
<dbReference type="Proteomes" id="UP000247973">
    <property type="component" value="Unassembled WGS sequence"/>
</dbReference>
<evidence type="ECO:0000313" key="3">
    <source>
        <dbReference type="Proteomes" id="UP000247973"/>
    </source>
</evidence>
<accession>A0A2V3PVY7</accession>
<organism evidence="2 3">
    <name type="scientific">Dysgonomonas alginatilytica</name>
    <dbReference type="NCBI Taxonomy" id="1605892"/>
    <lineage>
        <taxon>Bacteria</taxon>
        <taxon>Pseudomonadati</taxon>
        <taxon>Bacteroidota</taxon>
        <taxon>Bacteroidia</taxon>
        <taxon>Bacteroidales</taxon>
        <taxon>Dysgonomonadaceae</taxon>
        <taxon>Dysgonomonas</taxon>
    </lineage>
</organism>
<reference evidence="2 3" key="1">
    <citation type="submission" date="2018-03" db="EMBL/GenBank/DDBJ databases">
        <title>Genomic Encyclopedia of Archaeal and Bacterial Type Strains, Phase II (KMG-II): from individual species to whole genera.</title>
        <authorList>
            <person name="Goeker M."/>
        </authorList>
    </citation>
    <scope>NUCLEOTIDE SEQUENCE [LARGE SCALE GENOMIC DNA]</scope>
    <source>
        <strain evidence="2 3">DSM 100214</strain>
    </source>
</reference>
<evidence type="ECO:0000313" key="2">
    <source>
        <dbReference type="EMBL" id="PXV69076.1"/>
    </source>
</evidence>
<name>A0A2V3PVY7_9BACT</name>
<feature type="chain" id="PRO_5015995655" evidence="1">
    <location>
        <begin position="19"/>
        <end position="154"/>
    </location>
</feature>
<keyword evidence="3" id="KW-1185">Reference proteome</keyword>
<dbReference type="AlphaFoldDB" id="A0A2V3PVY7"/>
<comment type="caution">
    <text evidence="2">The sequence shown here is derived from an EMBL/GenBank/DDBJ whole genome shotgun (WGS) entry which is preliminary data.</text>
</comment>
<sequence>MKYILVLMLGVFCSFLKAQEVTDSSMLIKINDMLNFYDFEEMRSFILKNGDRKTYCPNYTDNPHYEMNSDNLEIYMNPSSGTESKPKDLDYTIMYIVSNAGDTPFNYYLYLTNKRDVYLYDYNKYLSEESVRKSILAQLNSILISMKKEMKLLD</sequence>
<proteinExistence type="predicted"/>
<keyword evidence="1" id="KW-0732">Signal</keyword>
<dbReference type="OrthoDB" id="996789at2"/>
<protein>
    <submittedName>
        <fullName evidence="2">Uncharacterized protein</fullName>
    </submittedName>
</protein>
<gene>
    <name evidence="2" type="ORF">CLV62_101345</name>
</gene>
<dbReference type="EMBL" id="QICL01000001">
    <property type="protein sequence ID" value="PXV69076.1"/>
    <property type="molecule type" value="Genomic_DNA"/>
</dbReference>